<proteinExistence type="predicted"/>
<dbReference type="AlphaFoldDB" id="X1CCT6"/>
<reference evidence="2" key="1">
    <citation type="journal article" date="2014" name="Front. Microbiol.">
        <title>High frequency of phylogenetically diverse reductive dehalogenase-homologous genes in deep subseafloor sedimentary metagenomes.</title>
        <authorList>
            <person name="Kawai M."/>
            <person name="Futagami T."/>
            <person name="Toyoda A."/>
            <person name="Takaki Y."/>
            <person name="Nishi S."/>
            <person name="Hori S."/>
            <person name="Arai W."/>
            <person name="Tsubouchi T."/>
            <person name="Morono Y."/>
            <person name="Uchiyama I."/>
            <person name="Ito T."/>
            <person name="Fujiyama A."/>
            <person name="Inagaki F."/>
            <person name="Takami H."/>
        </authorList>
    </citation>
    <scope>NUCLEOTIDE SEQUENCE</scope>
    <source>
        <strain evidence="2">Expedition CK06-06</strain>
    </source>
</reference>
<protein>
    <recommendedName>
        <fullName evidence="1">2-oxoacid dehydrogenase acyltransferase catalytic domain-containing protein</fullName>
    </recommendedName>
</protein>
<sequence>VHSMMMGKNKIIKFDDVDISITVEKTVNGNKSPMPFVIRKTNNKTIKQINDEVRAAQSEEVSGAAVLGTNDLKKKMKYYLSLPKFIRKFLIKRRLKDPIKAKQLMGTIIVTSVGMFGNLHGWPIPTTNHPLAFGVGGITKKPGVVEEKIEIREYLTITVLFDHDVVDGAPATRFISRLGELIETGFGLLNLESFIFF</sequence>
<dbReference type="InterPro" id="IPR023213">
    <property type="entry name" value="CAT-like_dom_sf"/>
</dbReference>
<dbReference type="Pfam" id="PF00198">
    <property type="entry name" value="2-oxoacid_dh"/>
    <property type="match status" value="1"/>
</dbReference>
<dbReference type="InterPro" id="IPR001078">
    <property type="entry name" value="2-oxoacid_DH_actylTfrase"/>
</dbReference>
<dbReference type="EMBL" id="BART01026205">
    <property type="protein sequence ID" value="GAG94088.1"/>
    <property type="molecule type" value="Genomic_DNA"/>
</dbReference>
<comment type="caution">
    <text evidence="2">The sequence shown here is derived from an EMBL/GenBank/DDBJ whole genome shotgun (WGS) entry which is preliminary data.</text>
</comment>
<feature type="non-terminal residue" evidence="2">
    <location>
        <position position="1"/>
    </location>
</feature>
<name>X1CCT6_9ZZZZ</name>
<organism evidence="2">
    <name type="scientific">marine sediment metagenome</name>
    <dbReference type="NCBI Taxonomy" id="412755"/>
    <lineage>
        <taxon>unclassified sequences</taxon>
        <taxon>metagenomes</taxon>
        <taxon>ecological metagenomes</taxon>
    </lineage>
</organism>
<evidence type="ECO:0000313" key="2">
    <source>
        <dbReference type="EMBL" id="GAG94088.1"/>
    </source>
</evidence>
<dbReference type="Gene3D" id="3.30.559.10">
    <property type="entry name" value="Chloramphenicol acetyltransferase-like domain"/>
    <property type="match status" value="1"/>
</dbReference>
<gene>
    <name evidence="2" type="ORF">S01H4_46817</name>
</gene>
<feature type="domain" description="2-oxoacid dehydrogenase acyltransferase catalytic" evidence="1">
    <location>
        <begin position="96"/>
        <end position="184"/>
    </location>
</feature>
<dbReference type="SUPFAM" id="SSF52777">
    <property type="entry name" value="CoA-dependent acyltransferases"/>
    <property type="match status" value="1"/>
</dbReference>
<evidence type="ECO:0000259" key="1">
    <source>
        <dbReference type="Pfam" id="PF00198"/>
    </source>
</evidence>
<accession>X1CCT6</accession>
<dbReference type="GO" id="GO:0016746">
    <property type="term" value="F:acyltransferase activity"/>
    <property type="evidence" value="ECO:0007669"/>
    <property type="project" value="InterPro"/>
</dbReference>